<accession>A0A178ZQ00</accession>
<feature type="domain" description="GED" evidence="4">
    <location>
        <begin position="616"/>
        <end position="712"/>
    </location>
</feature>
<dbReference type="SMART" id="SM00053">
    <property type="entry name" value="DYNc"/>
    <property type="match status" value="1"/>
</dbReference>
<dbReference type="InterPro" id="IPR027417">
    <property type="entry name" value="P-loop_NTPase"/>
</dbReference>
<keyword evidence="1" id="KW-0547">Nucleotide-binding</keyword>
<dbReference type="GO" id="GO:0048312">
    <property type="term" value="P:intracellular distribution of mitochondria"/>
    <property type="evidence" value="ECO:0007669"/>
    <property type="project" value="TreeGrafter"/>
</dbReference>
<dbReference type="PANTHER" id="PTHR11566:SF149">
    <property type="entry name" value="GTPASE, PUTATIVE (AFU_ORTHOLOGUE AFUA_6G11890)-RELATED"/>
    <property type="match status" value="1"/>
</dbReference>
<proteinExistence type="predicted"/>
<evidence type="ECO:0000313" key="7">
    <source>
        <dbReference type="Proteomes" id="UP000078343"/>
    </source>
</evidence>
<dbReference type="PROSITE" id="PS51388">
    <property type="entry name" value="GED"/>
    <property type="match status" value="1"/>
</dbReference>
<dbReference type="GO" id="GO:0006897">
    <property type="term" value="P:endocytosis"/>
    <property type="evidence" value="ECO:0007669"/>
    <property type="project" value="TreeGrafter"/>
</dbReference>
<dbReference type="GO" id="GO:0005525">
    <property type="term" value="F:GTP binding"/>
    <property type="evidence" value="ECO:0007669"/>
    <property type="project" value="InterPro"/>
</dbReference>
<dbReference type="SUPFAM" id="SSF52540">
    <property type="entry name" value="P-loop containing nucleoside triphosphate hydrolases"/>
    <property type="match status" value="1"/>
</dbReference>
<dbReference type="OrthoDB" id="415706at2759"/>
<dbReference type="Proteomes" id="UP000078343">
    <property type="component" value="Unassembled WGS sequence"/>
</dbReference>
<name>A0A178ZQ00_9EURO</name>
<dbReference type="GO" id="GO:0016020">
    <property type="term" value="C:membrane"/>
    <property type="evidence" value="ECO:0007669"/>
    <property type="project" value="TreeGrafter"/>
</dbReference>
<evidence type="ECO:0000256" key="2">
    <source>
        <dbReference type="ARBA" id="ARBA00023134"/>
    </source>
</evidence>
<dbReference type="PRINTS" id="PR00195">
    <property type="entry name" value="DYNAMIN"/>
</dbReference>
<dbReference type="GO" id="GO:0008017">
    <property type="term" value="F:microtubule binding"/>
    <property type="evidence" value="ECO:0007669"/>
    <property type="project" value="TreeGrafter"/>
</dbReference>
<evidence type="ECO:0000256" key="1">
    <source>
        <dbReference type="ARBA" id="ARBA00022741"/>
    </source>
</evidence>
<dbReference type="GeneID" id="30008280"/>
<evidence type="ECO:0000259" key="5">
    <source>
        <dbReference type="PROSITE" id="PS51718"/>
    </source>
</evidence>
<dbReference type="CDD" id="cd08771">
    <property type="entry name" value="DLP_1"/>
    <property type="match status" value="1"/>
</dbReference>
<dbReference type="AlphaFoldDB" id="A0A178ZQ00"/>
<evidence type="ECO:0000259" key="4">
    <source>
        <dbReference type="PROSITE" id="PS51388"/>
    </source>
</evidence>
<dbReference type="GO" id="GO:0016559">
    <property type="term" value="P:peroxisome fission"/>
    <property type="evidence" value="ECO:0007669"/>
    <property type="project" value="TreeGrafter"/>
</dbReference>
<dbReference type="PANTHER" id="PTHR11566">
    <property type="entry name" value="DYNAMIN"/>
    <property type="match status" value="1"/>
</dbReference>
<dbReference type="InterPro" id="IPR045063">
    <property type="entry name" value="Dynamin_N"/>
</dbReference>
<dbReference type="PROSITE" id="PS51718">
    <property type="entry name" value="G_DYNAMIN_2"/>
    <property type="match status" value="1"/>
</dbReference>
<dbReference type="InterPro" id="IPR022812">
    <property type="entry name" value="Dynamin"/>
</dbReference>
<organism evidence="6 7">
    <name type="scientific">Fonsecaea erecta</name>
    <dbReference type="NCBI Taxonomy" id="1367422"/>
    <lineage>
        <taxon>Eukaryota</taxon>
        <taxon>Fungi</taxon>
        <taxon>Dikarya</taxon>
        <taxon>Ascomycota</taxon>
        <taxon>Pezizomycotina</taxon>
        <taxon>Eurotiomycetes</taxon>
        <taxon>Chaetothyriomycetidae</taxon>
        <taxon>Chaetothyriales</taxon>
        <taxon>Herpotrichiellaceae</taxon>
        <taxon>Fonsecaea</taxon>
    </lineage>
</organism>
<comment type="caution">
    <text evidence="6">The sequence shown here is derived from an EMBL/GenBank/DDBJ whole genome shotgun (WGS) entry which is preliminary data.</text>
</comment>
<feature type="region of interest" description="Disordered" evidence="3">
    <location>
        <begin position="708"/>
        <end position="815"/>
    </location>
</feature>
<feature type="compositionally biased region" description="Polar residues" evidence="3">
    <location>
        <begin position="727"/>
        <end position="742"/>
    </location>
</feature>
<dbReference type="InterPro" id="IPR030381">
    <property type="entry name" value="G_DYNAMIN_dom"/>
</dbReference>
<reference evidence="6 7" key="1">
    <citation type="submission" date="2016-04" db="EMBL/GenBank/DDBJ databases">
        <title>Draft genome of Fonsecaea erecta CBS 125763.</title>
        <authorList>
            <person name="Weiss V.A."/>
            <person name="Vicente V.A."/>
            <person name="Raittz R.T."/>
            <person name="Moreno L.F."/>
            <person name="De Souza E.M."/>
            <person name="Pedrosa F.O."/>
            <person name="Steffens M.B."/>
            <person name="Faoro H."/>
            <person name="Tadra-Sfeir M.Z."/>
            <person name="Najafzadeh M.J."/>
            <person name="Felipe M.S."/>
            <person name="Teixeira M."/>
            <person name="Sun J."/>
            <person name="Xi L."/>
            <person name="Gomes R."/>
            <person name="De Azevedo C.M."/>
            <person name="Salgado C.G."/>
            <person name="Da Silva M.B."/>
            <person name="Nascimento M.F."/>
            <person name="Queiroz-Telles F."/>
            <person name="Attili D.S."/>
            <person name="Gorbushina A."/>
        </authorList>
    </citation>
    <scope>NUCLEOTIDE SEQUENCE [LARGE SCALE GENOMIC DNA]</scope>
    <source>
        <strain evidence="6 7">CBS 125763</strain>
    </source>
</reference>
<evidence type="ECO:0008006" key="8">
    <source>
        <dbReference type="Google" id="ProtNLM"/>
    </source>
</evidence>
<dbReference type="RefSeq" id="XP_018695275.1">
    <property type="nucleotide sequence ID" value="XM_018835625.1"/>
</dbReference>
<keyword evidence="7" id="KW-1185">Reference proteome</keyword>
<sequence>MAGKDDNPFNDSDDPSAPLIQLQSKPHEEMLNGIDQVRSEGIGRYVSLPQLIVCGDQSSGKSSVLEAISGLSFPAKDNICTRFATELILRRSPNVGVRASIHADEERPAAEQDRIRGFKASTVELGQFASIVRQAEKHIGVGQDDHLFSKDVLRVEVSGPKQPHLTLVDLPGLYHAPDESQTAKRVHFVESLVLSYIQKERSVILAVISAKSEIPLQKVTAFTREVDPLGNRTMGIITKPDTLPEDSDMERSFYDLAMNTRLRFRLGWHVLKNREHKEQHFSLQQRDESEAKFLSKGIWAKMPRSRVGIDSLRPRLSSVLMDHIISQLPGLIAEVQQSYKDAESGLQKLGKARQTLTEQRRYLLESSDRFTNLVDHAINGIYSSSFFGDPMDDEGYEKRLRAVVQNRLSDFAETISKTGMQRDIIDDEGDIDGEGNQIYRSDFVDEVQQRMRRSRGRELPGTYNPLIIGDLFYLQSKPWESIVTGCIDDLLGDIRKAITPMLQEVLDEKSLRGLLEHLINPRLEKIEEEVRVKTAELLKPQQSGHPITYNHYFTESVQQAREEHLRRYIRERLMEFFGKEYPTGTESLPMKFIFKMNALIAALGTQTEANMELFAASEAIDCMLAYYKATGTKVARKKFVDDFSVLGVEKCLLETLAVIFCPRVVSLLSDETVKAIAEEDEGSRVERERLEQRVRTLSSGLSQLRRFDRHNISVQKAPDEDSDKNNQNRTEATVEDQQNVETSENEVVAKGESTPTQSPTHTKGFIFTGDSPTTPLAHQESSKGVLDPWEERPLDFTPPRKVKKVKKHSQANLFE</sequence>
<feature type="compositionally biased region" description="Basic residues" evidence="3">
    <location>
        <begin position="800"/>
        <end position="809"/>
    </location>
</feature>
<evidence type="ECO:0000313" key="6">
    <source>
        <dbReference type="EMBL" id="OAP61908.1"/>
    </source>
</evidence>
<evidence type="ECO:0000256" key="3">
    <source>
        <dbReference type="SAM" id="MobiDB-lite"/>
    </source>
</evidence>
<dbReference type="GO" id="GO:0000266">
    <property type="term" value="P:mitochondrial fission"/>
    <property type="evidence" value="ECO:0007669"/>
    <property type="project" value="TreeGrafter"/>
</dbReference>
<dbReference type="GO" id="GO:0005739">
    <property type="term" value="C:mitochondrion"/>
    <property type="evidence" value="ECO:0007669"/>
    <property type="project" value="TreeGrafter"/>
</dbReference>
<dbReference type="Pfam" id="PF01031">
    <property type="entry name" value="Dynamin_M"/>
    <property type="match status" value="1"/>
</dbReference>
<keyword evidence="2" id="KW-0342">GTP-binding</keyword>
<dbReference type="InterPro" id="IPR000375">
    <property type="entry name" value="Dynamin_stalk"/>
</dbReference>
<dbReference type="GO" id="GO:0005874">
    <property type="term" value="C:microtubule"/>
    <property type="evidence" value="ECO:0007669"/>
    <property type="project" value="TreeGrafter"/>
</dbReference>
<dbReference type="GO" id="GO:0003924">
    <property type="term" value="F:GTPase activity"/>
    <property type="evidence" value="ECO:0007669"/>
    <property type="project" value="InterPro"/>
</dbReference>
<feature type="compositionally biased region" description="Basic and acidic residues" evidence="3">
    <location>
        <begin position="708"/>
        <end position="726"/>
    </location>
</feature>
<protein>
    <recommendedName>
        <fullName evidence="8">Dynamin-type G domain-containing protein</fullName>
    </recommendedName>
</protein>
<dbReference type="InterPro" id="IPR001401">
    <property type="entry name" value="Dynamin_GTPase"/>
</dbReference>
<dbReference type="Pfam" id="PF00350">
    <property type="entry name" value="Dynamin_N"/>
    <property type="match status" value="1"/>
</dbReference>
<dbReference type="InterPro" id="IPR020850">
    <property type="entry name" value="GED_dom"/>
</dbReference>
<dbReference type="FunFam" id="3.40.50.300:FF:001425">
    <property type="entry name" value="Dynamin GTPase, putative"/>
    <property type="match status" value="1"/>
</dbReference>
<feature type="domain" description="Dynamin-type G" evidence="5">
    <location>
        <begin position="45"/>
        <end position="329"/>
    </location>
</feature>
<dbReference type="Gene3D" id="3.40.50.300">
    <property type="entry name" value="P-loop containing nucleotide triphosphate hydrolases"/>
    <property type="match status" value="1"/>
</dbReference>
<dbReference type="STRING" id="1367422.A0A178ZQ00"/>
<gene>
    <name evidence="6" type="ORF">AYL99_04111</name>
</gene>
<dbReference type="EMBL" id="LVYI01000003">
    <property type="protein sequence ID" value="OAP61908.1"/>
    <property type="molecule type" value="Genomic_DNA"/>
</dbReference>